<evidence type="ECO:0000313" key="1">
    <source>
        <dbReference type="EMBL" id="PHP68178.1"/>
    </source>
</evidence>
<proteinExistence type="predicted"/>
<protein>
    <recommendedName>
        <fullName evidence="3">Phage tail protein</fullName>
    </recommendedName>
</protein>
<sequence length="119" mass="13519">MTSILWPSSLPCGFVNGGGTETRLAPKHSFEPEVGSPITRRKGTLRQFSQDVEMVMTRLQLETFEAFYMNTLKDGTLPFYMTHPRLRTQVKCLIVGDEGYAINRFGSKVRVAFSLRITR</sequence>
<evidence type="ECO:0000313" key="2">
    <source>
        <dbReference type="Proteomes" id="UP000221168"/>
    </source>
</evidence>
<organism evidence="1 2">
    <name type="scientific">Zhengella mangrovi</name>
    <dbReference type="NCBI Taxonomy" id="1982044"/>
    <lineage>
        <taxon>Bacteria</taxon>
        <taxon>Pseudomonadati</taxon>
        <taxon>Pseudomonadota</taxon>
        <taxon>Alphaproteobacteria</taxon>
        <taxon>Hyphomicrobiales</taxon>
        <taxon>Notoacmeibacteraceae</taxon>
        <taxon>Zhengella</taxon>
    </lineage>
</organism>
<dbReference type="RefSeq" id="WP_099304788.1">
    <property type="nucleotide sequence ID" value="NZ_PDVP01000002.1"/>
</dbReference>
<reference evidence="1 2" key="1">
    <citation type="submission" date="2017-10" db="EMBL/GenBank/DDBJ databases">
        <title>Sedimentibacterium mangrovi gen. nov., sp. nov., a novel member of family Phyllobacteriacea isolated from mangrove sediment.</title>
        <authorList>
            <person name="Liao H."/>
            <person name="Tian Y."/>
        </authorList>
    </citation>
    <scope>NUCLEOTIDE SEQUENCE [LARGE SCALE GENOMIC DNA]</scope>
    <source>
        <strain evidence="1 2">X9-2-2</strain>
    </source>
</reference>
<accession>A0A2G1QSJ2</accession>
<comment type="caution">
    <text evidence="1">The sequence shown here is derived from an EMBL/GenBank/DDBJ whole genome shotgun (WGS) entry which is preliminary data.</text>
</comment>
<evidence type="ECO:0008006" key="3">
    <source>
        <dbReference type="Google" id="ProtNLM"/>
    </source>
</evidence>
<name>A0A2G1QSJ2_9HYPH</name>
<dbReference type="OrthoDB" id="7858450at2"/>
<dbReference type="AlphaFoldDB" id="A0A2G1QSJ2"/>
<dbReference type="EMBL" id="PDVP01000002">
    <property type="protein sequence ID" value="PHP68178.1"/>
    <property type="molecule type" value="Genomic_DNA"/>
</dbReference>
<keyword evidence="2" id="KW-1185">Reference proteome</keyword>
<gene>
    <name evidence="1" type="ORF">CSC94_05875</name>
</gene>
<dbReference type="Proteomes" id="UP000221168">
    <property type="component" value="Unassembled WGS sequence"/>
</dbReference>